<protein>
    <submittedName>
        <fullName evidence="5">Transketolase</fullName>
    </submittedName>
</protein>
<name>A0ABN3PE87_9ACTN</name>
<keyword evidence="3" id="KW-0786">Thiamine pyrophosphate</keyword>
<feature type="domain" description="Transketolase N-terminal" evidence="4">
    <location>
        <begin position="17"/>
        <end position="261"/>
    </location>
</feature>
<dbReference type="SUPFAM" id="SSF52518">
    <property type="entry name" value="Thiamin diphosphate-binding fold (THDP-binding)"/>
    <property type="match status" value="1"/>
</dbReference>
<reference evidence="5 6" key="1">
    <citation type="journal article" date="2019" name="Int. J. Syst. Evol. Microbiol.">
        <title>The Global Catalogue of Microorganisms (GCM) 10K type strain sequencing project: providing services to taxonomists for standard genome sequencing and annotation.</title>
        <authorList>
            <consortium name="The Broad Institute Genomics Platform"/>
            <consortium name="The Broad Institute Genome Sequencing Center for Infectious Disease"/>
            <person name="Wu L."/>
            <person name="Ma J."/>
        </authorList>
    </citation>
    <scope>NUCLEOTIDE SEQUENCE [LARGE SCALE GENOMIC DNA]</scope>
    <source>
        <strain evidence="5 6">JCM 6833</strain>
    </source>
</reference>
<evidence type="ECO:0000259" key="4">
    <source>
        <dbReference type="Pfam" id="PF00456"/>
    </source>
</evidence>
<evidence type="ECO:0000313" key="5">
    <source>
        <dbReference type="EMBL" id="GAA2581447.1"/>
    </source>
</evidence>
<gene>
    <name evidence="5" type="ORF">GCM10010411_12560</name>
</gene>
<dbReference type="Gene3D" id="3.40.50.970">
    <property type="match status" value="1"/>
</dbReference>
<proteinExistence type="inferred from homology"/>
<dbReference type="InterPro" id="IPR005474">
    <property type="entry name" value="Transketolase_N"/>
</dbReference>
<sequence length="283" mass="29728">MTTDIATTGLVELAASAHRIRRRIIDMAANPEGAHIGGALSSADILAVLYRAVLRVRPEEPRWPGRDHFVLSKGHAAAGLYAALAERGFIAEAELATYARAGGRLGGHPTRAVPGVEFPTGSLGHGLSLGVGLALAARRDGRANRVFVLLGDGELQEGSVWEAAGSAAFLGLDNLVAIVDRNRLQINGGTDARSGTAPLADRWAAFGWRVAEVDGHDLGALRTALTEGPAEGRPKVVLAETVKGRGVAFLENRDKSHYCVLTPRLHRRALAELGDGPGQGGVR</sequence>
<evidence type="ECO:0000313" key="6">
    <source>
        <dbReference type="Proteomes" id="UP001501509"/>
    </source>
</evidence>
<accession>A0ABN3PE87</accession>
<dbReference type="InterPro" id="IPR029061">
    <property type="entry name" value="THDP-binding"/>
</dbReference>
<dbReference type="Proteomes" id="UP001501509">
    <property type="component" value="Unassembled WGS sequence"/>
</dbReference>
<organism evidence="5 6">
    <name type="scientific">Actinomadura fulvescens</name>
    <dbReference type="NCBI Taxonomy" id="46160"/>
    <lineage>
        <taxon>Bacteria</taxon>
        <taxon>Bacillati</taxon>
        <taxon>Actinomycetota</taxon>
        <taxon>Actinomycetes</taxon>
        <taxon>Streptosporangiales</taxon>
        <taxon>Thermomonosporaceae</taxon>
        <taxon>Actinomadura</taxon>
    </lineage>
</organism>
<evidence type="ECO:0000256" key="1">
    <source>
        <dbReference type="ARBA" id="ARBA00001964"/>
    </source>
</evidence>
<dbReference type="PANTHER" id="PTHR47514">
    <property type="entry name" value="TRANSKETOLASE N-TERMINAL SECTION-RELATED"/>
    <property type="match status" value="1"/>
</dbReference>
<dbReference type="CDD" id="cd02012">
    <property type="entry name" value="TPP_TK"/>
    <property type="match status" value="1"/>
</dbReference>
<keyword evidence="6" id="KW-1185">Reference proteome</keyword>
<dbReference type="EMBL" id="BAAATD010000001">
    <property type="protein sequence ID" value="GAA2581447.1"/>
    <property type="molecule type" value="Genomic_DNA"/>
</dbReference>
<comment type="caution">
    <text evidence="5">The sequence shown here is derived from an EMBL/GenBank/DDBJ whole genome shotgun (WGS) entry which is preliminary data.</text>
</comment>
<comment type="cofactor">
    <cofactor evidence="1">
        <name>thiamine diphosphate</name>
        <dbReference type="ChEBI" id="CHEBI:58937"/>
    </cofactor>
</comment>
<dbReference type="Pfam" id="PF00456">
    <property type="entry name" value="Transketolase_N"/>
    <property type="match status" value="1"/>
</dbReference>
<comment type="similarity">
    <text evidence="2">Belongs to the transketolase family.</text>
</comment>
<dbReference type="PANTHER" id="PTHR47514:SF1">
    <property type="entry name" value="TRANSKETOLASE N-TERMINAL SECTION-RELATED"/>
    <property type="match status" value="1"/>
</dbReference>
<evidence type="ECO:0000256" key="2">
    <source>
        <dbReference type="ARBA" id="ARBA00007131"/>
    </source>
</evidence>
<dbReference type="RefSeq" id="WP_344538484.1">
    <property type="nucleotide sequence ID" value="NZ_BAAATD010000001.1"/>
</dbReference>
<evidence type="ECO:0000256" key="3">
    <source>
        <dbReference type="ARBA" id="ARBA00023052"/>
    </source>
</evidence>